<sequence length="51" mass="5685">MIQPRGHIGFADKPCPKIEVTRQLRSKDFQGFATRQIGITRQIYGAHSAGT</sequence>
<dbReference type="AlphaFoldDB" id="A0A916P7Q6"/>
<accession>A0A916P7Q6</accession>
<evidence type="ECO:0000313" key="1">
    <source>
        <dbReference type="EMBL" id="COX72541.1"/>
    </source>
</evidence>
<dbReference type="Proteomes" id="UP000039021">
    <property type="component" value="Unassembled WGS sequence"/>
</dbReference>
<evidence type="ECO:0000313" key="2">
    <source>
        <dbReference type="Proteomes" id="UP000039021"/>
    </source>
</evidence>
<dbReference type="EMBL" id="CSBK01000664">
    <property type="protein sequence ID" value="COX72541.1"/>
    <property type="molecule type" value="Genomic_DNA"/>
</dbReference>
<reference evidence="2" key="1">
    <citation type="submission" date="2015-03" db="EMBL/GenBank/DDBJ databases">
        <authorList>
            <consortium name="Pathogen Informatics"/>
        </authorList>
    </citation>
    <scope>NUCLEOTIDE SEQUENCE [LARGE SCALE GENOMIC DNA]</scope>
    <source>
        <strain evidence="2">N09902308</strain>
    </source>
</reference>
<organism evidence="1 2">
    <name type="scientific">Mycobacterium tuberculosis</name>
    <dbReference type="NCBI Taxonomy" id="1773"/>
    <lineage>
        <taxon>Bacteria</taxon>
        <taxon>Bacillati</taxon>
        <taxon>Actinomycetota</taxon>
        <taxon>Actinomycetes</taxon>
        <taxon>Mycobacteriales</taxon>
        <taxon>Mycobacteriaceae</taxon>
        <taxon>Mycobacterium</taxon>
        <taxon>Mycobacterium tuberculosis complex</taxon>
    </lineage>
</organism>
<comment type="caution">
    <text evidence="1">The sequence shown here is derived from an EMBL/GenBank/DDBJ whole genome shotgun (WGS) entry which is preliminary data.</text>
</comment>
<protein>
    <submittedName>
        <fullName evidence="1">Uncharacterized protein</fullName>
    </submittedName>
</protein>
<proteinExistence type="predicted"/>
<name>A0A916P7Q6_MYCTX</name>
<gene>
    <name evidence="1" type="ORF">ERS007739_01650</name>
</gene>